<keyword evidence="1" id="KW-0489">Methyltransferase</keyword>
<dbReference type="RefSeq" id="XP_026728709.1">
    <property type="nucleotide sequence ID" value="XM_026872908.1"/>
</dbReference>
<dbReference type="KEGG" id="tnl:113494526"/>
<evidence type="ECO:0000256" key="2">
    <source>
        <dbReference type="ARBA" id="ARBA00022679"/>
    </source>
</evidence>
<dbReference type="Gene3D" id="2.170.270.10">
    <property type="entry name" value="SET domain"/>
    <property type="match status" value="1"/>
</dbReference>
<evidence type="ECO:0000313" key="6">
    <source>
        <dbReference type="Proteomes" id="UP000322000"/>
    </source>
</evidence>
<organism evidence="6 7">
    <name type="scientific">Trichoplusia ni</name>
    <name type="common">Cabbage looper</name>
    <dbReference type="NCBI Taxonomy" id="7111"/>
    <lineage>
        <taxon>Eukaryota</taxon>
        <taxon>Metazoa</taxon>
        <taxon>Ecdysozoa</taxon>
        <taxon>Arthropoda</taxon>
        <taxon>Hexapoda</taxon>
        <taxon>Insecta</taxon>
        <taxon>Pterygota</taxon>
        <taxon>Neoptera</taxon>
        <taxon>Endopterygota</taxon>
        <taxon>Lepidoptera</taxon>
        <taxon>Glossata</taxon>
        <taxon>Ditrysia</taxon>
        <taxon>Noctuoidea</taxon>
        <taxon>Noctuidae</taxon>
        <taxon>Plusiinae</taxon>
        <taxon>Trichoplusia</taxon>
    </lineage>
</organism>
<dbReference type="PANTHER" id="PTHR46165">
    <property type="entry name" value="SET AND MYND DOMAIN-CONTAINING PROTEIN 4"/>
    <property type="match status" value="1"/>
</dbReference>
<dbReference type="InterPro" id="IPR044421">
    <property type="entry name" value="SMYD4_SET"/>
</dbReference>
<protein>
    <submittedName>
        <fullName evidence="7">SET and MYND domain-containing protein 4</fullName>
    </submittedName>
</protein>
<keyword evidence="2" id="KW-0808">Transferase</keyword>
<dbReference type="GO" id="GO:0008276">
    <property type="term" value="F:protein methyltransferase activity"/>
    <property type="evidence" value="ECO:0007669"/>
    <property type="project" value="UniProtKB-ARBA"/>
</dbReference>
<dbReference type="SUPFAM" id="SSF48452">
    <property type="entry name" value="TPR-like"/>
    <property type="match status" value="1"/>
</dbReference>
<dbReference type="SMART" id="SM00028">
    <property type="entry name" value="TPR"/>
    <property type="match status" value="4"/>
</dbReference>
<dbReference type="InterPro" id="IPR001214">
    <property type="entry name" value="SET_dom"/>
</dbReference>
<gene>
    <name evidence="7" type="primary">LOC113494526</name>
</gene>
<feature type="domain" description="SET" evidence="5">
    <location>
        <begin position="243"/>
        <end position="534"/>
    </location>
</feature>
<dbReference type="SUPFAM" id="SSF144232">
    <property type="entry name" value="HIT/MYND zinc finger-like"/>
    <property type="match status" value="1"/>
</dbReference>
<dbReference type="GO" id="GO:0008170">
    <property type="term" value="F:N-methyltransferase activity"/>
    <property type="evidence" value="ECO:0007669"/>
    <property type="project" value="UniProtKB-ARBA"/>
</dbReference>
<dbReference type="InterPro" id="IPR052097">
    <property type="entry name" value="SET-MYND_domain_protein"/>
</dbReference>
<evidence type="ECO:0000256" key="1">
    <source>
        <dbReference type="ARBA" id="ARBA00022603"/>
    </source>
</evidence>
<dbReference type="GO" id="GO:0042826">
    <property type="term" value="F:histone deacetylase binding"/>
    <property type="evidence" value="ECO:0007669"/>
    <property type="project" value="TreeGrafter"/>
</dbReference>
<dbReference type="InParanoid" id="A0A7E5VKA5"/>
<dbReference type="CDD" id="cd10536">
    <property type="entry name" value="SET_SMYD4"/>
    <property type="match status" value="1"/>
</dbReference>
<dbReference type="PANTHER" id="PTHR46165:SF7">
    <property type="entry name" value="SET AND MYND DOMAIN-CONTAINING PROTEIN 4"/>
    <property type="match status" value="1"/>
</dbReference>
<dbReference type="Pfam" id="PF00856">
    <property type="entry name" value="SET"/>
    <property type="match status" value="1"/>
</dbReference>
<sequence length="684" mass="78451">MSQDNEGFIKKFHETINGSLDDVTRNNFANLESNTKRVSYLCSLPIVRNYNLNDDLQKCQTGGEFPVKKDLEKARQLKDEGNKAVQKGDWAKAMQLYSQSMVHMPEKETEELSIVLANRSAALNHLEQYEETLSDIRRCLAFGYPRHLRYKVYERRARCLLVLKRNQEAITAFQDTISSLDEATKLDKEKRQKLRTDSKLMLEILNKGLVLAGNPKDPEPLRKIPPKPKLPGKRNAIYPAASDAIQIDYDDIRGRYATATKNIEPGEVVLVEKSHSGVLLAEYSSTHCQNCFIKCPIPLPCPKCPNVIFCSDACLEVAQKSYHGYECPILPLIWKSGCSITCHIALRMITQQTKEYFTKISKNLDTKPSGQYRSDDYRNIYHLVSHEDKRSKQDFLHRTEVTAFFVKLLEISGYFDGKPRKKPVQLDELKTMAVDEKYKDDVELIGGLILKNLQILKFNAHEVFELQCPKPKVGKNVIKHDGKSVFLAGAVFPTLALFNHSCDPGVVRYFCGPHIVVRAVKNIKKGEEVSENYGPIFTTVPKEKRQAELKEQYWFDCTCIPCDQKWPMYEEMNENYMRFKCDSDRPCPNVVAVPYDCKEFMVQCGLCQQYTNILKGLKALQDTEMMYRLGRAAMENGQYAEAMKNFVAVLKLYDETLSPPYRSYYDCVQDLRRCMLSLGNYSIV</sequence>
<evidence type="ECO:0000256" key="4">
    <source>
        <dbReference type="PROSITE-ProRule" id="PRU00339"/>
    </source>
</evidence>
<dbReference type="InterPro" id="IPR019734">
    <property type="entry name" value="TPR_rpt"/>
</dbReference>
<dbReference type="Gene3D" id="6.10.140.2220">
    <property type="match status" value="1"/>
</dbReference>
<name>A0A7E5VKA5_TRINI</name>
<dbReference type="GO" id="GO:0032259">
    <property type="term" value="P:methylation"/>
    <property type="evidence" value="ECO:0007669"/>
    <property type="project" value="UniProtKB-KW"/>
</dbReference>
<reference evidence="7" key="1">
    <citation type="submission" date="2025-08" db="UniProtKB">
        <authorList>
            <consortium name="RefSeq"/>
        </authorList>
    </citation>
    <scope>IDENTIFICATION</scope>
</reference>
<dbReference type="GO" id="GO:0005634">
    <property type="term" value="C:nucleus"/>
    <property type="evidence" value="ECO:0007669"/>
    <property type="project" value="TreeGrafter"/>
</dbReference>
<dbReference type="PROSITE" id="PS50280">
    <property type="entry name" value="SET"/>
    <property type="match status" value="1"/>
</dbReference>
<feature type="repeat" description="TPR" evidence="4">
    <location>
        <begin position="623"/>
        <end position="656"/>
    </location>
</feature>
<dbReference type="FunCoup" id="A0A7E5VKA5">
    <property type="interactions" value="1364"/>
</dbReference>
<proteinExistence type="predicted"/>
<evidence type="ECO:0000256" key="3">
    <source>
        <dbReference type="ARBA" id="ARBA00022691"/>
    </source>
</evidence>
<dbReference type="GeneID" id="113494526"/>
<dbReference type="OrthoDB" id="1028014at2759"/>
<dbReference type="SUPFAM" id="SSF82199">
    <property type="entry name" value="SET domain"/>
    <property type="match status" value="1"/>
</dbReference>
<evidence type="ECO:0000259" key="5">
    <source>
        <dbReference type="PROSITE" id="PS50280"/>
    </source>
</evidence>
<dbReference type="PROSITE" id="PS50005">
    <property type="entry name" value="TPR"/>
    <property type="match status" value="1"/>
</dbReference>
<dbReference type="Gene3D" id="1.10.220.160">
    <property type="match status" value="1"/>
</dbReference>
<keyword evidence="3" id="KW-0949">S-adenosyl-L-methionine</keyword>
<dbReference type="AlphaFoldDB" id="A0A7E5VKA5"/>
<dbReference type="GO" id="GO:0008757">
    <property type="term" value="F:S-adenosylmethionine-dependent methyltransferase activity"/>
    <property type="evidence" value="ECO:0007669"/>
    <property type="project" value="UniProtKB-ARBA"/>
</dbReference>
<evidence type="ECO:0000313" key="7">
    <source>
        <dbReference type="RefSeq" id="XP_026728709.1"/>
    </source>
</evidence>
<dbReference type="Proteomes" id="UP000322000">
    <property type="component" value="Chromosome 5"/>
</dbReference>
<dbReference type="CTD" id="36234"/>
<dbReference type="Gene3D" id="1.25.40.10">
    <property type="entry name" value="Tetratricopeptide repeat domain"/>
    <property type="match status" value="1"/>
</dbReference>
<keyword evidence="6" id="KW-1185">Reference proteome</keyword>
<dbReference type="GO" id="GO:0042051">
    <property type="term" value="P:compound eye photoreceptor development"/>
    <property type="evidence" value="ECO:0007669"/>
    <property type="project" value="TreeGrafter"/>
</dbReference>
<keyword evidence="4" id="KW-0802">TPR repeat</keyword>
<accession>A0A7E5VKA5</accession>
<dbReference type="InterPro" id="IPR046341">
    <property type="entry name" value="SET_dom_sf"/>
</dbReference>
<dbReference type="InterPro" id="IPR011990">
    <property type="entry name" value="TPR-like_helical_dom_sf"/>
</dbReference>
<dbReference type="GO" id="GO:0005737">
    <property type="term" value="C:cytoplasm"/>
    <property type="evidence" value="ECO:0007669"/>
    <property type="project" value="TreeGrafter"/>
</dbReference>